<feature type="compositionally biased region" description="Acidic residues" evidence="7">
    <location>
        <begin position="363"/>
        <end position="372"/>
    </location>
</feature>
<evidence type="ECO:0000256" key="6">
    <source>
        <dbReference type="SAM" id="Coils"/>
    </source>
</evidence>
<name>A0A5N6KXC9_9ROSI</name>
<keyword evidence="3" id="KW-0805">Transcription regulation</keyword>
<accession>A0A5N6KXC9</accession>
<feature type="compositionally biased region" description="Polar residues" evidence="7">
    <location>
        <begin position="1"/>
        <end position="21"/>
    </location>
</feature>
<organism evidence="9 10">
    <name type="scientific">Carpinus fangiana</name>
    <dbReference type="NCBI Taxonomy" id="176857"/>
    <lineage>
        <taxon>Eukaryota</taxon>
        <taxon>Viridiplantae</taxon>
        <taxon>Streptophyta</taxon>
        <taxon>Embryophyta</taxon>
        <taxon>Tracheophyta</taxon>
        <taxon>Spermatophyta</taxon>
        <taxon>Magnoliopsida</taxon>
        <taxon>eudicotyledons</taxon>
        <taxon>Gunneridae</taxon>
        <taxon>Pentapetalae</taxon>
        <taxon>rosids</taxon>
        <taxon>fabids</taxon>
        <taxon>Fagales</taxon>
        <taxon>Betulaceae</taxon>
        <taxon>Carpinus</taxon>
    </lineage>
</organism>
<evidence type="ECO:0000259" key="8">
    <source>
        <dbReference type="SMART" id="SM01370"/>
    </source>
</evidence>
<dbReference type="Pfam" id="PF04658">
    <property type="entry name" value="TAFII55_N"/>
    <property type="match status" value="1"/>
</dbReference>
<keyword evidence="5" id="KW-0539">Nucleus</keyword>
<dbReference type="Proteomes" id="UP000327013">
    <property type="component" value="Unassembled WGS sequence"/>
</dbReference>
<feature type="compositionally biased region" description="Acidic residues" evidence="7">
    <location>
        <begin position="124"/>
        <end position="133"/>
    </location>
</feature>
<dbReference type="PANTHER" id="PTHR12228">
    <property type="entry name" value="TRANSCRIPTION INITIATION FACTOR TFIID 55 KD SUBUNIT-RELATED"/>
    <property type="match status" value="1"/>
</dbReference>
<keyword evidence="10" id="KW-1185">Reference proteome</keyword>
<keyword evidence="6" id="KW-0175">Coiled coil</keyword>
<proteinExistence type="inferred from homology"/>
<evidence type="ECO:0000313" key="10">
    <source>
        <dbReference type="Proteomes" id="UP000327013"/>
    </source>
</evidence>
<feature type="compositionally biased region" description="Polar residues" evidence="7">
    <location>
        <begin position="378"/>
        <end position="394"/>
    </location>
</feature>
<protein>
    <recommendedName>
        <fullName evidence="8">TAFII55 protein conserved region domain-containing protein</fullName>
    </recommendedName>
</protein>
<keyword evidence="4" id="KW-0804">Transcription</keyword>
<evidence type="ECO:0000256" key="2">
    <source>
        <dbReference type="ARBA" id="ARBA00009368"/>
    </source>
</evidence>
<evidence type="ECO:0000256" key="3">
    <source>
        <dbReference type="ARBA" id="ARBA00023015"/>
    </source>
</evidence>
<reference evidence="9 10" key="1">
    <citation type="submission" date="2019-06" db="EMBL/GenBank/DDBJ databases">
        <title>A chromosomal-level reference genome of Carpinus fangiana (Coryloideae, Betulaceae).</title>
        <authorList>
            <person name="Yang X."/>
            <person name="Wang Z."/>
            <person name="Zhang L."/>
            <person name="Hao G."/>
            <person name="Liu J."/>
            <person name="Yang Y."/>
        </authorList>
    </citation>
    <scope>NUCLEOTIDE SEQUENCE [LARGE SCALE GENOMIC DNA]</scope>
    <source>
        <strain evidence="9">Cfa_2016G</strain>
        <tissue evidence="9">Leaf</tissue>
    </source>
</reference>
<feature type="compositionally biased region" description="Acidic residues" evidence="7">
    <location>
        <begin position="416"/>
        <end position="439"/>
    </location>
</feature>
<dbReference type="EMBL" id="VIBQ01000016">
    <property type="protein sequence ID" value="KAB8356620.1"/>
    <property type="molecule type" value="Genomic_DNA"/>
</dbReference>
<dbReference type="AlphaFoldDB" id="A0A5N6KXC9"/>
<dbReference type="InterPro" id="IPR006751">
    <property type="entry name" value="TAFII55_prot_cons_reg"/>
</dbReference>
<feature type="coiled-coil region" evidence="6">
    <location>
        <begin position="271"/>
        <end position="298"/>
    </location>
</feature>
<evidence type="ECO:0000256" key="7">
    <source>
        <dbReference type="SAM" id="MobiDB-lite"/>
    </source>
</evidence>
<comment type="caution">
    <text evidence="9">The sequence shown here is derived from an EMBL/GenBank/DDBJ whole genome shotgun (WGS) entry which is preliminary data.</text>
</comment>
<comment type="similarity">
    <text evidence="2">Belongs to the TAF7 family.</text>
</comment>
<dbReference type="PANTHER" id="PTHR12228:SF0">
    <property type="entry name" value="TATA-BOX BINDING PROTEIN ASSOCIATED FACTOR 7"/>
    <property type="match status" value="1"/>
</dbReference>
<comment type="subcellular location">
    <subcellularLocation>
        <location evidence="1">Nucleus</location>
    </subcellularLocation>
</comment>
<dbReference type="GO" id="GO:0051123">
    <property type="term" value="P:RNA polymerase II preinitiation complex assembly"/>
    <property type="evidence" value="ECO:0007669"/>
    <property type="project" value="TreeGrafter"/>
</dbReference>
<dbReference type="GO" id="GO:0005669">
    <property type="term" value="C:transcription factor TFIID complex"/>
    <property type="evidence" value="ECO:0007669"/>
    <property type="project" value="InterPro"/>
</dbReference>
<evidence type="ECO:0000313" key="9">
    <source>
        <dbReference type="EMBL" id="KAB8356620.1"/>
    </source>
</evidence>
<dbReference type="GO" id="GO:0016251">
    <property type="term" value="F:RNA polymerase II general transcription initiation factor activity"/>
    <property type="evidence" value="ECO:0007669"/>
    <property type="project" value="TreeGrafter"/>
</dbReference>
<evidence type="ECO:0000256" key="5">
    <source>
        <dbReference type="ARBA" id="ARBA00023242"/>
    </source>
</evidence>
<evidence type="ECO:0000256" key="1">
    <source>
        <dbReference type="ARBA" id="ARBA00004123"/>
    </source>
</evidence>
<feature type="compositionally biased region" description="Low complexity" evidence="7">
    <location>
        <begin position="38"/>
        <end position="55"/>
    </location>
</feature>
<feature type="region of interest" description="Disordered" evidence="7">
    <location>
        <begin position="316"/>
        <end position="450"/>
    </location>
</feature>
<sequence length="504" mass="54829">MKLKLNTANLGPQPSEPSATPSAARPAGKISLKLGKGTPAATPTTAAPAASTPKSSTKKQAKKRARDDDAAPSSNKKPKTAKPTLLRLKSSKGAHSTPKTPIAHLNIKTKGKPPVRPLGVGYDSEAEDAEDDPSIEENIILRMKPGPDCDLIRKAIDERRLGARPEENGVRVAMRFFGKDGRRASVSVADSHYGAVLVDLPTIIESMKSWDKRGWWKSADICQMLLVLGRITAPEDAKTMPLPSELDQKTWQWPHGLTPPMHNVRKRRFRKRVSYRTIEAAEQEVERLLAEDEKALKAGGNVEAPQIIDLDELREQEEVDSEVEYEAEDAEGDVDDTQMQVEEEYEDDEDEEAAAARLAIELGEYDDEEDGAADTTGLDTSATAQADPASSTNGGLAPPAAPADGTSPAGGTTSGDNEEEEEDSGDEEDSDDEQDEDAREEAMQKQQQMEDIAQLEKSILQQRQSLATMQGAIFKARIAAQIKVLEAELEVKKRAAGMDDEDDD</sequence>
<evidence type="ECO:0000256" key="4">
    <source>
        <dbReference type="ARBA" id="ARBA00023163"/>
    </source>
</evidence>
<feature type="region of interest" description="Disordered" evidence="7">
    <location>
        <begin position="1"/>
        <end position="133"/>
    </location>
</feature>
<gene>
    <name evidence="9" type="ORF">FH972_024198</name>
</gene>
<feature type="compositionally biased region" description="Acidic residues" evidence="7">
    <location>
        <begin position="316"/>
        <end position="353"/>
    </location>
</feature>
<dbReference type="OrthoDB" id="1939202at2759"/>
<dbReference type="CDD" id="cd08047">
    <property type="entry name" value="TAF7"/>
    <property type="match status" value="1"/>
</dbReference>
<feature type="domain" description="TAFII55 protein conserved region" evidence="8">
    <location>
        <begin position="135"/>
        <end position="297"/>
    </location>
</feature>
<dbReference type="SMART" id="SM01370">
    <property type="entry name" value="TAFII55_N"/>
    <property type="match status" value="1"/>
</dbReference>
<dbReference type="InterPro" id="IPR037817">
    <property type="entry name" value="TAF7"/>
</dbReference>